<comment type="similarity">
    <text evidence="2">Belongs to the POC5 family.</text>
</comment>
<dbReference type="GO" id="GO:0005814">
    <property type="term" value="C:centriole"/>
    <property type="evidence" value="ECO:0007669"/>
    <property type="project" value="UniProtKB-SubCell"/>
</dbReference>
<evidence type="ECO:0000256" key="12">
    <source>
        <dbReference type="SAM" id="MobiDB-lite"/>
    </source>
</evidence>
<evidence type="ECO:0000256" key="5">
    <source>
        <dbReference type="ARBA" id="ARBA00022737"/>
    </source>
</evidence>
<evidence type="ECO:0000256" key="9">
    <source>
        <dbReference type="ARBA" id="ARBA00031694"/>
    </source>
</evidence>
<dbReference type="VEuPathDB" id="FungiDB:H310_03993"/>
<gene>
    <name evidence="13" type="ORF">H310_03993</name>
</gene>
<sequence length="338" mass="38566">MTDSGDVAAVLSLRTRLAAIDLLEKDGLEQCSSTNALVDNGDGLSRRKGSDNGKDSRESVRSAEVLDFPMPSLGREAAAFKSLMEQHHTKMVEATLGLFDDLHARLKASHDVQLSSRESAISKREAQAQAMATMLRESLDDKIARGKVQKHLLTTLATHHAAKSALHERLYGGPQSLLRIMHAWHVYSRIRAFKARRVRQAQVIYRQRLPRKPFLRWRRLVQTAKHDRLVDQHRMHHDTAMHDLQLQHANDIQQLRDELKRARAEIEVFQLEQVRLEEDVRRVFLRGVSAMNLEALSLFRHNPVHVPGRAVQPGHDFVDLELEQPRAMAPQPMHRGNQ</sequence>
<dbReference type="InterPro" id="IPR033351">
    <property type="entry name" value="POC5"/>
</dbReference>
<proteinExistence type="inferred from homology"/>
<keyword evidence="8" id="KW-0131">Cell cycle</keyword>
<evidence type="ECO:0000313" key="13">
    <source>
        <dbReference type="EMBL" id="ETW04882.1"/>
    </source>
</evidence>
<evidence type="ECO:0000256" key="2">
    <source>
        <dbReference type="ARBA" id="ARBA00010411"/>
    </source>
</evidence>
<dbReference type="OrthoDB" id="68908at2759"/>
<dbReference type="PANTHER" id="PTHR28618">
    <property type="entry name" value="CENTROSOMAL PROTEIN POC5"/>
    <property type="match status" value="1"/>
</dbReference>
<keyword evidence="6 11" id="KW-0175">Coiled coil</keyword>
<evidence type="ECO:0000256" key="3">
    <source>
        <dbReference type="ARBA" id="ARBA00014910"/>
    </source>
</evidence>
<name>A0A024UG85_9STRA</name>
<comment type="subcellular location">
    <subcellularLocation>
        <location evidence="1">Cytoplasm</location>
        <location evidence="1">Cytoskeleton</location>
        <location evidence="1">Microtubule organizing center</location>
        <location evidence="1">Centrosome</location>
        <location evidence="1">Centriole</location>
    </subcellularLocation>
</comment>
<keyword evidence="4" id="KW-0963">Cytoplasm</keyword>
<evidence type="ECO:0000256" key="10">
    <source>
        <dbReference type="ARBA" id="ARBA00049959"/>
    </source>
</evidence>
<reference evidence="13" key="1">
    <citation type="submission" date="2013-12" db="EMBL/GenBank/DDBJ databases">
        <title>The Genome Sequence of Aphanomyces invadans NJM9701.</title>
        <authorList>
            <consortium name="The Broad Institute Genomics Platform"/>
            <person name="Russ C."/>
            <person name="Tyler B."/>
            <person name="van West P."/>
            <person name="Dieguez-Uribeondo J."/>
            <person name="Young S.K."/>
            <person name="Zeng Q."/>
            <person name="Gargeya S."/>
            <person name="Fitzgerald M."/>
            <person name="Abouelleil A."/>
            <person name="Alvarado L."/>
            <person name="Chapman S.B."/>
            <person name="Gainer-Dewar J."/>
            <person name="Goldberg J."/>
            <person name="Griggs A."/>
            <person name="Gujja S."/>
            <person name="Hansen M."/>
            <person name="Howarth C."/>
            <person name="Imamovic A."/>
            <person name="Ireland A."/>
            <person name="Larimer J."/>
            <person name="McCowan C."/>
            <person name="Murphy C."/>
            <person name="Pearson M."/>
            <person name="Poon T.W."/>
            <person name="Priest M."/>
            <person name="Roberts A."/>
            <person name="Saif S."/>
            <person name="Shea T."/>
            <person name="Sykes S."/>
            <person name="Wortman J."/>
            <person name="Nusbaum C."/>
            <person name="Birren B."/>
        </authorList>
    </citation>
    <scope>NUCLEOTIDE SEQUENCE [LARGE SCALE GENOMIC DNA]</scope>
    <source>
        <strain evidence="13">NJM9701</strain>
    </source>
</reference>
<keyword evidence="7" id="KW-0206">Cytoskeleton</keyword>
<dbReference type="RefSeq" id="XP_008866320.1">
    <property type="nucleotide sequence ID" value="XM_008868098.1"/>
</dbReference>
<evidence type="ECO:0000256" key="11">
    <source>
        <dbReference type="SAM" id="Coils"/>
    </source>
</evidence>
<accession>A0A024UG85</accession>
<evidence type="ECO:0000256" key="8">
    <source>
        <dbReference type="ARBA" id="ARBA00023306"/>
    </source>
</evidence>
<dbReference type="PANTHER" id="PTHR28618:SF1">
    <property type="entry name" value="CENTROSOMAL PROTEIN POC5"/>
    <property type="match status" value="1"/>
</dbReference>
<feature type="coiled-coil region" evidence="11">
    <location>
        <begin position="245"/>
        <end position="279"/>
    </location>
</feature>
<evidence type="ECO:0000256" key="1">
    <source>
        <dbReference type="ARBA" id="ARBA00004114"/>
    </source>
</evidence>
<evidence type="ECO:0000256" key="7">
    <source>
        <dbReference type="ARBA" id="ARBA00023212"/>
    </source>
</evidence>
<evidence type="ECO:0000256" key="6">
    <source>
        <dbReference type="ARBA" id="ARBA00023054"/>
    </source>
</evidence>
<dbReference type="EMBL" id="KI913957">
    <property type="protein sequence ID" value="ETW04882.1"/>
    <property type="molecule type" value="Genomic_DNA"/>
</dbReference>
<evidence type="ECO:0000256" key="4">
    <source>
        <dbReference type="ARBA" id="ARBA00022490"/>
    </source>
</evidence>
<comment type="function">
    <text evidence="10">Essential for the assembly of the distal half of centrioles, required for centriole elongation. Acts as a negative regulator of centriole elongation.</text>
</comment>
<feature type="compositionally biased region" description="Basic and acidic residues" evidence="12">
    <location>
        <begin position="44"/>
        <end position="61"/>
    </location>
</feature>
<organism evidence="13">
    <name type="scientific">Aphanomyces invadans</name>
    <dbReference type="NCBI Taxonomy" id="157072"/>
    <lineage>
        <taxon>Eukaryota</taxon>
        <taxon>Sar</taxon>
        <taxon>Stramenopiles</taxon>
        <taxon>Oomycota</taxon>
        <taxon>Saprolegniomycetes</taxon>
        <taxon>Saprolegniales</taxon>
        <taxon>Verrucalvaceae</taxon>
        <taxon>Aphanomyces</taxon>
    </lineage>
</organism>
<feature type="region of interest" description="Disordered" evidence="12">
    <location>
        <begin position="34"/>
        <end position="62"/>
    </location>
</feature>
<dbReference type="AlphaFoldDB" id="A0A024UG85"/>
<dbReference type="GeneID" id="20081043"/>
<protein>
    <recommendedName>
        <fullName evidence="3">Centrosomal protein POC5</fullName>
    </recommendedName>
    <alternativeName>
        <fullName evidence="9">Protein of centriole 5</fullName>
    </alternativeName>
</protein>
<keyword evidence="5" id="KW-0677">Repeat</keyword>